<dbReference type="Pfam" id="PF02517">
    <property type="entry name" value="Rce1-like"/>
    <property type="match status" value="1"/>
</dbReference>
<keyword evidence="4" id="KW-1185">Reference proteome</keyword>
<feature type="transmembrane region" description="Helical" evidence="1">
    <location>
        <begin position="177"/>
        <end position="194"/>
    </location>
</feature>
<feature type="transmembrane region" description="Helical" evidence="1">
    <location>
        <begin position="238"/>
        <end position="258"/>
    </location>
</feature>
<proteinExistence type="predicted"/>
<accession>A0A2Z4IJP3</accession>
<dbReference type="EMBL" id="CP030041">
    <property type="protein sequence ID" value="AWW30748.1"/>
    <property type="molecule type" value="Genomic_DNA"/>
</dbReference>
<evidence type="ECO:0000313" key="3">
    <source>
        <dbReference type="EMBL" id="AWW30748.1"/>
    </source>
</evidence>
<keyword evidence="1" id="KW-0472">Membrane</keyword>
<keyword evidence="1" id="KW-0812">Transmembrane</keyword>
<dbReference type="GO" id="GO:0004175">
    <property type="term" value="F:endopeptidase activity"/>
    <property type="evidence" value="ECO:0007669"/>
    <property type="project" value="UniProtKB-ARBA"/>
</dbReference>
<protein>
    <recommendedName>
        <fullName evidence="2">CAAX prenyl protease 2/Lysostaphin resistance protein A-like domain-containing protein</fullName>
    </recommendedName>
</protein>
<organism evidence="3 4">
    <name type="scientific">Echinicola strongylocentroti</name>
    <dbReference type="NCBI Taxonomy" id="1795355"/>
    <lineage>
        <taxon>Bacteria</taxon>
        <taxon>Pseudomonadati</taxon>
        <taxon>Bacteroidota</taxon>
        <taxon>Cytophagia</taxon>
        <taxon>Cytophagales</taxon>
        <taxon>Cyclobacteriaceae</taxon>
        <taxon>Echinicola</taxon>
    </lineage>
</organism>
<feature type="domain" description="CAAX prenyl protease 2/Lysostaphin resistance protein A-like" evidence="2">
    <location>
        <begin position="127"/>
        <end position="212"/>
    </location>
</feature>
<dbReference type="InterPro" id="IPR003675">
    <property type="entry name" value="Rce1/LyrA-like_dom"/>
</dbReference>
<dbReference type="Proteomes" id="UP000248688">
    <property type="component" value="Chromosome"/>
</dbReference>
<evidence type="ECO:0000259" key="2">
    <source>
        <dbReference type="Pfam" id="PF02517"/>
    </source>
</evidence>
<feature type="transmembrane region" description="Helical" evidence="1">
    <location>
        <begin position="20"/>
        <end position="42"/>
    </location>
</feature>
<evidence type="ECO:0000256" key="1">
    <source>
        <dbReference type="SAM" id="Phobius"/>
    </source>
</evidence>
<keyword evidence="1" id="KW-1133">Transmembrane helix</keyword>
<feature type="transmembrane region" description="Helical" evidence="1">
    <location>
        <begin position="201"/>
        <end position="218"/>
    </location>
</feature>
<dbReference type="PANTHER" id="PTHR36435">
    <property type="entry name" value="SLR1288 PROTEIN"/>
    <property type="match status" value="1"/>
</dbReference>
<dbReference type="KEGG" id="est:DN752_11785"/>
<dbReference type="InterPro" id="IPR052710">
    <property type="entry name" value="CAAX_protease"/>
</dbReference>
<feature type="transmembrane region" description="Helical" evidence="1">
    <location>
        <begin position="48"/>
        <end position="65"/>
    </location>
</feature>
<dbReference type="OrthoDB" id="158986at2"/>
<dbReference type="AlphaFoldDB" id="A0A2Z4IJP3"/>
<name>A0A2Z4IJP3_9BACT</name>
<dbReference type="PANTHER" id="PTHR36435:SF1">
    <property type="entry name" value="CAAX AMINO TERMINAL PROTEASE FAMILY PROTEIN"/>
    <property type="match status" value="1"/>
</dbReference>
<evidence type="ECO:0000313" key="4">
    <source>
        <dbReference type="Proteomes" id="UP000248688"/>
    </source>
</evidence>
<reference evidence="3 4" key="1">
    <citation type="submission" date="2018-06" db="EMBL/GenBank/DDBJ databases">
        <title>Echinicola strongylocentroti sp. nov., isolated from a sea urchin Strongylocentrotus intermedius.</title>
        <authorList>
            <person name="Bae S.S."/>
        </authorList>
    </citation>
    <scope>NUCLEOTIDE SEQUENCE [LARGE SCALE GENOMIC DNA]</scope>
    <source>
        <strain evidence="3 4">MEBiC08714</strain>
    </source>
</reference>
<dbReference type="GO" id="GO:0080120">
    <property type="term" value="P:CAAX-box protein maturation"/>
    <property type="evidence" value="ECO:0007669"/>
    <property type="project" value="UniProtKB-ARBA"/>
</dbReference>
<feature type="transmembrane region" description="Helical" evidence="1">
    <location>
        <begin position="85"/>
        <end position="108"/>
    </location>
</feature>
<gene>
    <name evidence="3" type="ORF">DN752_11785</name>
</gene>
<sequence length="283" mass="31869">MDNYFLKPKPYPSMAESWGITGLMVLSMLVFSPLFIGLRLILDEGLSFLLYYIFVFSIPLLLFKAKRKKRNGDASFNFAIGNLRIAALVILCTTSMLFAITTPLVSLIPMPEVFREIFEGMHYSGIFSHVAIVVAAPLLEELIMRGIVLDGLLKRYDPVKSILLSSFLFGILHLNPWQFISAFVIGIFAGWVYWKTKRISLAILIHMTNNLMALLISLTNKDTPTLDGSFLDTYGGSFYAVMIIVVGLITFAGCIYLLKKEFLKEKVKVPDEVNITPAAKFWE</sequence>